<reference evidence="1" key="1">
    <citation type="submission" date="2019-08" db="EMBL/GenBank/DDBJ databases">
        <authorList>
            <person name="Kucharzyk K."/>
            <person name="Murdoch R.W."/>
            <person name="Higgins S."/>
            <person name="Loffler F."/>
        </authorList>
    </citation>
    <scope>NUCLEOTIDE SEQUENCE</scope>
</reference>
<gene>
    <name evidence="1" type="ORF">SDC9_114361</name>
</gene>
<organism evidence="1">
    <name type="scientific">bioreactor metagenome</name>
    <dbReference type="NCBI Taxonomy" id="1076179"/>
    <lineage>
        <taxon>unclassified sequences</taxon>
        <taxon>metagenomes</taxon>
        <taxon>ecological metagenomes</taxon>
    </lineage>
</organism>
<sequence>MVENDGSLGVLRTIDGSKFIYLYTFKNNKLDISGFGVGATTKTMKSITDFLLERYVVATKTGAYSYAFLSPDKKTAVYLSLSDDLELLHVIYMPFTGTKSVSSGFAIQDHFNKEYVNTLLR</sequence>
<dbReference type="EMBL" id="VSSQ01021691">
    <property type="protein sequence ID" value="MPM67439.1"/>
    <property type="molecule type" value="Genomic_DNA"/>
</dbReference>
<evidence type="ECO:0000313" key="1">
    <source>
        <dbReference type="EMBL" id="MPM67439.1"/>
    </source>
</evidence>
<dbReference type="AlphaFoldDB" id="A0A645BPT1"/>
<proteinExistence type="predicted"/>
<accession>A0A645BPT1</accession>
<comment type="caution">
    <text evidence="1">The sequence shown here is derived from an EMBL/GenBank/DDBJ whole genome shotgun (WGS) entry which is preliminary data.</text>
</comment>
<name>A0A645BPT1_9ZZZZ</name>
<protein>
    <submittedName>
        <fullName evidence="1">Uncharacterized protein</fullName>
    </submittedName>
</protein>